<dbReference type="EMBL" id="LNIX01000041">
    <property type="protein sequence ID" value="OXA39123.1"/>
    <property type="molecule type" value="Genomic_DNA"/>
</dbReference>
<evidence type="ECO:0000313" key="3">
    <source>
        <dbReference type="EMBL" id="OXA39123.1"/>
    </source>
</evidence>
<feature type="signal peptide" evidence="2">
    <location>
        <begin position="1"/>
        <end position="22"/>
    </location>
</feature>
<comment type="caution">
    <text evidence="3">The sequence shown here is derived from an EMBL/GenBank/DDBJ whole genome shotgun (WGS) entry which is preliminary data.</text>
</comment>
<protein>
    <submittedName>
        <fullName evidence="3">Uncharacterized protein</fullName>
    </submittedName>
</protein>
<feature type="compositionally biased region" description="Low complexity" evidence="1">
    <location>
        <begin position="61"/>
        <end position="73"/>
    </location>
</feature>
<accession>A0A226D1S6</accession>
<feature type="chain" id="PRO_5013302384" evidence="2">
    <location>
        <begin position="23"/>
        <end position="103"/>
    </location>
</feature>
<evidence type="ECO:0000313" key="4">
    <source>
        <dbReference type="Proteomes" id="UP000198287"/>
    </source>
</evidence>
<name>A0A226D1S6_FOLCA</name>
<reference evidence="3 4" key="1">
    <citation type="submission" date="2015-12" db="EMBL/GenBank/DDBJ databases">
        <title>The genome of Folsomia candida.</title>
        <authorList>
            <person name="Faddeeva A."/>
            <person name="Derks M.F."/>
            <person name="Anvar Y."/>
            <person name="Smit S."/>
            <person name="Van Straalen N."/>
            <person name="Roelofs D."/>
        </authorList>
    </citation>
    <scope>NUCLEOTIDE SEQUENCE [LARGE SCALE GENOMIC DNA]</scope>
    <source>
        <strain evidence="3 4">VU population</strain>
        <tissue evidence="3">Whole body</tissue>
    </source>
</reference>
<keyword evidence="2" id="KW-0732">Signal</keyword>
<proteinExistence type="predicted"/>
<organism evidence="3 4">
    <name type="scientific">Folsomia candida</name>
    <name type="common">Springtail</name>
    <dbReference type="NCBI Taxonomy" id="158441"/>
    <lineage>
        <taxon>Eukaryota</taxon>
        <taxon>Metazoa</taxon>
        <taxon>Ecdysozoa</taxon>
        <taxon>Arthropoda</taxon>
        <taxon>Hexapoda</taxon>
        <taxon>Collembola</taxon>
        <taxon>Entomobryomorpha</taxon>
        <taxon>Isotomoidea</taxon>
        <taxon>Isotomidae</taxon>
        <taxon>Proisotominae</taxon>
        <taxon>Folsomia</taxon>
    </lineage>
</organism>
<sequence>MKTIIAVGLAICVLALVADSFAHSGEDDAKDGRLCRTAGETILTTKPDGYSKSCVCQAPTTTTTSATTTSTTRPTRRPRPAKNTWKCTTTKATTTSTTTTALP</sequence>
<feature type="region of interest" description="Disordered" evidence="1">
    <location>
        <begin position="61"/>
        <end position="103"/>
    </location>
</feature>
<keyword evidence="4" id="KW-1185">Reference proteome</keyword>
<feature type="compositionally biased region" description="Low complexity" evidence="1">
    <location>
        <begin position="81"/>
        <end position="103"/>
    </location>
</feature>
<gene>
    <name evidence="3" type="ORF">Fcan01_26130</name>
</gene>
<dbReference type="AlphaFoldDB" id="A0A226D1S6"/>
<evidence type="ECO:0000256" key="2">
    <source>
        <dbReference type="SAM" id="SignalP"/>
    </source>
</evidence>
<evidence type="ECO:0000256" key="1">
    <source>
        <dbReference type="SAM" id="MobiDB-lite"/>
    </source>
</evidence>
<dbReference type="Proteomes" id="UP000198287">
    <property type="component" value="Unassembled WGS sequence"/>
</dbReference>